<keyword evidence="6" id="KW-0408">Iron</keyword>
<dbReference type="SFLD" id="SFLDS00029">
    <property type="entry name" value="Radical_SAM"/>
    <property type="match status" value="1"/>
</dbReference>
<dbReference type="InterPro" id="IPR034466">
    <property type="entry name" value="Methyltransferase_Class_B"/>
</dbReference>
<evidence type="ECO:0000256" key="4">
    <source>
        <dbReference type="ARBA" id="ARBA00022691"/>
    </source>
</evidence>
<keyword evidence="2" id="KW-0489">Methyltransferase</keyword>
<dbReference type="GO" id="GO:0046872">
    <property type="term" value="F:metal ion binding"/>
    <property type="evidence" value="ECO:0007669"/>
    <property type="project" value="UniProtKB-KW"/>
</dbReference>
<dbReference type="Gene3D" id="3.80.30.20">
    <property type="entry name" value="tm_1862 like domain"/>
    <property type="match status" value="1"/>
</dbReference>
<protein>
    <submittedName>
        <fullName evidence="10">Uncharacterized protein</fullName>
    </submittedName>
</protein>
<dbReference type="SFLD" id="SFLDG01123">
    <property type="entry name" value="methyltransferase_(Class_B)"/>
    <property type="match status" value="1"/>
</dbReference>
<accession>A0A1G2LSW7</accession>
<dbReference type="EMBL" id="MHQZ01000005">
    <property type="protein sequence ID" value="OHA14716.1"/>
    <property type="molecule type" value="Genomic_DNA"/>
</dbReference>
<dbReference type="InterPro" id="IPR007197">
    <property type="entry name" value="rSAM"/>
</dbReference>
<dbReference type="GO" id="GO:0005829">
    <property type="term" value="C:cytosol"/>
    <property type="evidence" value="ECO:0007669"/>
    <property type="project" value="TreeGrafter"/>
</dbReference>
<dbReference type="Gene3D" id="3.40.50.280">
    <property type="entry name" value="Cobalamin-binding domain"/>
    <property type="match status" value="1"/>
</dbReference>
<keyword evidence="3" id="KW-0808">Transferase</keyword>
<dbReference type="InterPro" id="IPR023404">
    <property type="entry name" value="rSAM_horseshoe"/>
</dbReference>
<evidence type="ECO:0000259" key="8">
    <source>
        <dbReference type="PROSITE" id="PS51332"/>
    </source>
</evidence>
<dbReference type="CDD" id="cd01335">
    <property type="entry name" value="Radical_SAM"/>
    <property type="match status" value="1"/>
</dbReference>
<feature type="domain" description="Radical SAM core" evidence="9">
    <location>
        <begin position="182"/>
        <end position="407"/>
    </location>
</feature>
<dbReference type="GO" id="GO:0051539">
    <property type="term" value="F:4 iron, 4 sulfur cluster binding"/>
    <property type="evidence" value="ECO:0007669"/>
    <property type="project" value="UniProtKB-KW"/>
</dbReference>
<feature type="domain" description="B12-binding" evidence="8">
    <location>
        <begin position="1"/>
        <end position="142"/>
    </location>
</feature>
<dbReference type="Pfam" id="PF02310">
    <property type="entry name" value="B12-binding"/>
    <property type="match status" value="1"/>
</dbReference>
<dbReference type="PANTHER" id="PTHR43409">
    <property type="entry name" value="ANAEROBIC MAGNESIUM-PROTOPORPHYRIN IX MONOMETHYL ESTER CYCLASE-RELATED"/>
    <property type="match status" value="1"/>
</dbReference>
<dbReference type="InterPro" id="IPR006158">
    <property type="entry name" value="Cobalamin-bd"/>
</dbReference>
<dbReference type="PANTHER" id="PTHR43409:SF7">
    <property type="entry name" value="BLL1977 PROTEIN"/>
    <property type="match status" value="1"/>
</dbReference>
<dbReference type="SUPFAM" id="SSF102114">
    <property type="entry name" value="Radical SAM enzymes"/>
    <property type="match status" value="1"/>
</dbReference>
<proteinExistence type="predicted"/>
<comment type="cofactor">
    <cofactor evidence="1">
        <name>[4Fe-4S] cluster</name>
        <dbReference type="ChEBI" id="CHEBI:49883"/>
    </cofactor>
</comment>
<dbReference type="Proteomes" id="UP000178302">
    <property type="component" value="Unassembled WGS sequence"/>
</dbReference>
<evidence type="ECO:0000259" key="9">
    <source>
        <dbReference type="PROSITE" id="PS51918"/>
    </source>
</evidence>
<dbReference type="InterPro" id="IPR006638">
    <property type="entry name" value="Elp3/MiaA/NifB-like_rSAM"/>
</dbReference>
<dbReference type="InterPro" id="IPR036724">
    <property type="entry name" value="Cobalamin-bd_sf"/>
</dbReference>
<evidence type="ECO:0000256" key="3">
    <source>
        <dbReference type="ARBA" id="ARBA00022679"/>
    </source>
</evidence>
<dbReference type="SFLD" id="SFLDG01082">
    <property type="entry name" value="B12-binding_domain_containing"/>
    <property type="match status" value="1"/>
</dbReference>
<dbReference type="CDD" id="cd02068">
    <property type="entry name" value="radical_SAM_B12_BD"/>
    <property type="match status" value="1"/>
</dbReference>
<dbReference type="InterPro" id="IPR051198">
    <property type="entry name" value="BchE-like"/>
</dbReference>
<evidence type="ECO:0000256" key="7">
    <source>
        <dbReference type="ARBA" id="ARBA00023014"/>
    </source>
</evidence>
<dbReference type="Pfam" id="PF04055">
    <property type="entry name" value="Radical_SAM"/>
    <property type="match status" value="1"/>
</dbReference>
<dbReference type="PROSITE" id="PS51332">
    <property type="entry name" value="B12_BINDING"/>
    <property type="match status" value="1"/>
</dbReference>
<keyword evidence="7" id="KW-0411">Iron-sulfur</keyword>
<evidence type="ECO:0000256" key="2">
    <source>
        <dbReference type="ARBA" id="ARBA00022603"/>
    </source>
</evidence>
<keyword evidence="5" id="KW-0479">Metal-binding</keyword>
<reference evidence="10 11" key="1">
    <citation type="journal article" date="2016" name="Nat. Commun.">
        <title>Thousands of microbial genomes shed light on interconnected biogeochemical processes in an aquifer system.</title>
        <authorList>
            <person name="Anantharaman K."/>
            <person name="Brown C.T."/>
            <person name="Hug L.A."/>
            <person name="Sharon I."/>
            <person name="Castelle C.J."/>
            <person name="Probst A.J."/>
            <person name="Thomas B.C."/>
            <person name="Singh A."/>
            <person name="Wilkins M.J."/>
            <person name="Karaoz U."/>
            <person name="Brodie E.L."/>
            <person name="Williams K.H."/>
            <person name="Hubbard S.S."/>
            <person name="Banfield J.F."/>
        </authorList>
    </citation>
    <scope>NUCLEOTIDE SEQUENCE [LARGE SCALE GENOMIC DNA]</scope>
</reference>
<organism evidence="10 11">
    <name type="scientific">Candidatus Tagabacteria bacterium RIFCSPLOWO2_01_FULL_39_11</name>
    <dbReference type="NCBI Taxonomy" id="1802295"/>
    <lineage>
        <taxon>Bacteria</taxon>
        <taxon>Candidatus Tagaibacteriota</taxon>
    </lineage>
</organism>
<dbReference type="GO" id="GO:0003824">
    <property type="term" value="F:catalytic activity"/>
    <property type="evidence" value="ECO:0007669"/>
    <property type="project" value="InterPro"/>
</dbReference>
<dbReference type="GO" id="GO:0031419">
    <property type="term" value="F:cobalamin binding"/>
    <property type="evidence" value="ECO:0007669"/>
    <property type="project" value="InterPro"/>
</dbReference>
<evidence type="ECO:0000313" key="10">
    <source>
        <dbReference type="EMBL" id="OHA14716.1"/>
    </source>
</evidence>
<keyword evidence="4" id="KW-0949">S-adenosyl-L-methionine</keyword>
<evidence type="ECO:0000256" key="5">
    <source>
        <dbReference type="ARBA" id="ARBA00022723"/>
    </source>
</evidence>
<name>A0A1G2LSW7_9BACT</name>
<gene>
    <name evidence="10" type="ORF">A2909_00090</name>
</gene>
<dbReference type="PROSITE" id="PS51918">
    <property type="entry name" value="RADICAL_SAM"/>
    <property type="match status" value="1"/>
</dbReference>
<dbReference type="SUPFAM" id="SSF52242">
    <property type="entry name" value="Cobalamin (vitamin B12)-binding domain"/>
    <property type="match status" value="1"/>
</dbReference>
<dbReference type="SMART" id="SM00729">
    <property type="entry name" value="Elp3"/>
    <property type="match status" value="1"/>
</dbReference>
<evidence type="ECO:0000256" key="1">
    <source>
        <dbReference type="ARBA" id="ARBA00001966"/>
    </source>
</evidence>
<evidence type="ECO:0000313" key="11">
    <source>
        <dbReference type="Proteomes" id="UP000178302"/>
    </source>
</evidence>
<dbReference type="AlphaFoldDB" id="A0A1G2LSW7"/>
<evidence type="ECO:0000256" key="6">
    <source>
        <dbReference type="ARBA" id="ARBA00023004"/>
    </source>
</evidence>
<sequence length="484" mass="56316">MKVLFFHRNAEWLGIEYLSSALKKAGHETELIFDPGAGDVEYKFKILDNLFDLTEKMVKKAREYNPDLIAFSCLTNLYPWVSKMAERLKRDMQVPIIVGGLHPTILPDFVIQNPHIDIICVGEGEEPLTELLNSMREGEMDYTIKNLWFKKDGQIIKNSPRTLIQGLDALPFPDKDLFKKYGCFSGRLYVMTGRGCPNQCTYCFNSYYRKLLCSNNARYVRRRSVENVIKELIFFKSKYKLKEIFFYDDIFTINDVWVREFCLAYKKNIRLPFKILVHPQTVKKEIMSLLKDAGCIYVDIGVESGSEEIRYKLLKRNMSNQDIINTAKILKEVGIKFCTLNIVGFPGETREQMWETYKLNQALKPDGAIVSIFYPFPKTELTDYCLENNFLGKEDYKKICNGEGGYKESSLLGGVEIKEAKKLQILIPILVKTPRFLRPLIKKISANKFTRIVSIPFLSIPRNTYIRIKESIMMFVKSHYFYLR</sequence>
<comment type="caution">
    <text evidence="10">The sequence shown here is derived from an EMBL/GenBank/DDBJ whole genome shotgun (WGS) entry which is preliminary data.</text>
</comment>
<dbReference type="InterPro" id="IPR058240">
    <property type="entry name" value="rSAM_sf"/>
</dbReference>